<evidence type="ECO:0000256" key="1">
    <source>
        <dbReference type="SAM" id="Phobius"/>
    </source>
</evidence>
<keyword evidence="3" id="KW-1185">Reference proteome</keyword>
<keyword evidence="1" id="KW-1133">Transmembrane helix</keyword>
<organism evidence="2 3">
    <name type="scientific">Ancylobacter oerskovii</name>
    <dbReference type="NCBI Taxonomy" id="459519"/>
    <lineage>
        <taxon>Bacteria</taxon>
        <taxon>Pseudomonadati</taxon>
        <taxon>Pseudomonadota</taxon>
        <taxon>Alphaproteobacteria</taxon>
        <taxon>Hyphomicrobiales</taxon>
        <taxon>Xanthobacteraceae</taxon>
        <taxon>Ancylobacter</taxon>
    </lineage>
</organism>
<keyword evidence="1" id="KW-0472">Membrane</keyword>
<keyword evidence="1" id="KW-0812">Transmembrane</keyword>
<feature type="transmembrane region" description="Helical" evidence="1">
    <location>
        <begin position="34"/>
        <end position="55"/>
    </location>
</feature>
<proteinExistence type="predicted"/>
<feature type="transmembrane region" description="Helical" evidence="1">
    <location>
        <begin position="202"/>
        <end position="226"/>
    </location>
</feature>
<feature type="transmembrane region" description="Helical" evidence="1">
    <location>
        <begin position="135"/>
        <end position="156"/>
    </location>
</feature>
<dbReference type="EMBL" id="JBHUHD010000001">
    <property type="protein sequence ID" value="MFD2142632.1"/>
    <property type="molecule type" value="Genomic_DNA"/>
</dbReference>
<feature type="transmembrane region" description="Helical" evidence="1">
    <location>
        <begin position="168"/>
        <end position="190"/>
    </location>
</feature>
<dbReference type="RefSeq" id="WP_213353612.1">
    <property type="nucleotide sequence ID" value="NZ_JAHBGB010000037.1"/>
</dbReference>
<protein>
    <recommendedName>
        <fullName evidence="4">Thiamine transporter</fullName>
    </recommendedName>
</protein>
<sequence length="235" mass="23973">MTDMDPVGGGHAAISDDYAEGIVDSIAAEAVRRAVTVAWMAVLLGLAVQLLMIALNLGLGAGWPGVALLGDVAQGVSWAILVCIGLAVGTVASRDRALVMGLLGLVSGPVAWGLAKGAQRTVQAAMDLAPAGVDLFFLAVCAAKGVEYAVLGALLGHLSQHEVTRIRSYLVLGTLVGIAAAATLTGLNLWRAAQAGTALPAARLIGLAVNEFVFPIGCALVICMALRMKRLVGLR</sequence>
<name>A0ABW4Z329_9HYPH</name>
<feature type="transmembrane region" description="Helical" evidence="1">
    <location>
        <begin position="97"/>
        <end position="115"/>
    </location>
</feature>
<reference evidence="3" key="1">
    <citation type="journal article" date="2019" name="Int. J. Syst. Evol. Microbiol.">
        <title>The Global Catalogue of Microorganisms (GCM) 10K type strain sequencing project: providing services to taxonomists for standard genome sequencing and annotation.</title>
        <authorList>
            <consortium name="The Broad Institute Genomics Platform"/>
            <consortium name="The Broad Institute Genome Sequencing Center for Infectious Disease"/>
            <person name="Wu L."/>
            <person name="Ma J."/>
        </authorList>
    </citation>
    <scope>NUCLEOTIDE SEQUENCE [LARGE SCALE GENOMIC DNA]</scope>
    <source>
        <strain evidence="3">CCM 7435</strain>
    </source>
</reference>
<comment type="caution">
    <text evidence="2">The sequence shown here is derived from an EMBL/GenBank/DDBJ whole genome shotgun (WGS) entry which is preliminary data.</text>
</comment>
<dbReference type="Proteomes" id="UP001597299">
    <property type="component" value="Unassembled WGS sequence"/>
</dbReference>
<accession>A0ABW4Z329</accession>
<evidence type="ECO:0008006" key="4">
    <source>
        <dbReference type="Google" id="ProtNLM"/>
    </source>
</evidence>
<gene>
    <name evidence="2" type="ORF">ACFSNC_19675</name>
</gene>
<evidence type="ECO:0000313" key="3">
    <source>
        <dbReference type="Proteomes" id="UP001597299"/>
    </source>
</evidence>
<feature type="transmembrane region" description="Helical" evidence="1">
    <location>
        <begin position="75"/>
        <end position="92"/>
    </location>
</feature>
<evidence type="ECO:0000313" key="2">
    <source>
        <dbReference type="EMBL" id="MFD2142632.1"/>
    </source>
</evidence>